<protein>
    <submittedName>
        <fullName evidence="1">Quinonprotein alcohol dehydrogenase-like superfamily</fullName>
    </submittedName>
</protein>
<dbReference type="Gene3D" id="2.130.10.10">
    <property type="entry name" value="YVTN repeat-like/Quinoprotein amine dehydrogenase"/>
    <property type="match status" value="1"/>
</dbReference>
<dbReference type="InterPro" id="IPR015943">
    <property type="entry name" value="WD40/YVTN_repeat-like_dom_sf"/>
</dbReference>
<evidence type="ECO:0000313" key="1">
    <source>
        <dbReference type="EMBL" id="KRX07053.1"/>
    </source>
</evidence>
<comment type="caution">
    <text evidence="1">The sequence shown here is derived from an EMBL/GenBank/DDBJ whole genome shotgun (WGS) entry which is preliminary data.</text>
</comment>
<dbReference type="EMBL" id="LDAU01000089">
    <property type="protein sequence ID" value="KRX07053.1"/>
    <property type="molecule type" value="Genomic_DNA"/>
</dbReference>
<reference evidence="1 2" key="1">
    <citation type="journal article" date="2015" name="Sci. Rep.">
        <title>Genome of the facultative scuticociliatosis pathogen Pseudocohnilembus persalinus provides insight into its virulence through horizontal gene transfer.</title>
        <authorList>
            <person name="Xiong J."/>
            <person name="Wang G."/>
            <person name="Cheng J."/>
            <person name="Tian M."/>
            <person name="Pan X."/>
            <person name="Warren A."/>
            <person name="Jiang C."/>
            <person name="Yuan D."/>
            <person name="Miao W."/>
        </authorList>
    </citation>
    <scope>NUCLEOTIDE SEQUENCE [LARGE SCALE GENOMIC DNA]</scope>
    <source>
        <strain evidence="1">36N120E</strain>
    </source>
</reference>
<accession>A0A0V0QY96</accession>
<dbReference type="InParanoid" id="A0A0V0QY96"/>
<dbReference type="OrthoDB" id="273067at2759"/>
<organism evidence="1 2">
    <name type="scientific">Pseudocohnilembus persalinus</name>
    <name type="common">Ciliate</name>
    <dbReference type="NCBI Taxonomy" id="266149"/>
    <lineage>
        <taxon>Eukaryota</taxon>
        <taxon>Sar</taxon>
        <taxon>Alveolata</taxon>
        <taxon>Ciliophora</taxon>
        <taxon>Intramacronucleata</taxon>
        <taxon>Oligohymenophorea</taxon>
        <taxon>Scuticociliatia</taxon>
        <taxon>Philasterida</taxon>
        <taxon>Pseudocohnilembidae</taxon>
        <taxon>Pseudocohnilembus</taxon>
    </lineage>
</organism>
<proteinExistence type="predicted"/>
<evidence type="ECO:0000313" key="2">
    <source>
        <dbReference type="Proteomes" id="UP000054937"/>
    </source>
</evidence>
<dbReference type="AlphaFoldDB" id="A0A0V0QY96"/>
<dbReference type="SUPFAM" id="SSF50998">
    <property type="entry name" value="Quinoprotein alcohol dehydrogenase-like"/>
    <property type="match status" value="1"/>
</dbReference>
<dbReference type="InterPro" id="IPR011047">
    <property type="entry name" value="Quinoprotein_ADH-like_sf"/>
</dbReference>
<sequence length="197" mass="22409">MGHLYCINGDEDADQDTDADNQIYLLNAKMDEDNKYIVNSLSDSSYIIQNAMSQSNIGEIQGNGSNNIKIALKNDKILGQDTETNPAIWNMDSLDYDFKEDLEKIILEDGSQEIKINNATAGIDGIIYIWNARNGEKIDKLDGHEGNEVLEVKFSNDSSKLVSIDTKQNLIIWYLDESGQADYYYVYEGIEYIRYYL</sequence>
<keyword evidence="2" id="KW-1185">Reference proteome</keyword>
<dbReference type="Proteomes" id="UP000054937">
    <property type="component" value="Unassembled WGS sequence"/>
</dbReference>
<gene>
    <name evidence="1" type="ORF">PPERSA_08730</name>
</gene>
<name>A0A0V0QY96_PSEPJ</name>